<evidence type="ECO:0000313" key="4">
    <source>
        <dbReference type="Proteomes" id="UP000886817"/>
    </source>
</evidence>
<accession>A0A9D1WIF0</accession>
<dbReference type="GO" id="GO:0030288">
    <property type="term" value="C:outer membrane-bounded periplasmic space"/>
    <property type="evidence" value="ECO:0007669"/>
    <property type="project" value="InterPro"/>
</dbReference>
<organism evidence="3 4">
    <name type="scientific">Candidatus Blautia gallistercoris</name>
    <dbReference type="NCBI Taxonomy" id="2838490"/>
    <lineage>
        <taxon>Bacteria</taxon>
        <taxon>Bacillati</taxon>
        <taxon>Bacillota</taxon>
        <taxon>Clostridia</taxon>
        <taxon>Lachnospirales</taxon>
        <taxon>Lachnospiraceae</taxon>
        <taxon>Blautia</taxon>
    </lineage>
</organism>
<dbReference type="NCBIfam" id="NF037995">
    <property type="entry name" value="TRAP_S1"/>
    <property type="match status" value="1"/>
</dbReference>
<dbReference type="InterPro" id="IPR004682">
    <property type="entry name" value="TRAP_DctP"/>
</dbReference>
<keyword evidence="1 2" id="KW-0732">Signal</keyword>
<comment type="caution">
    <text evidence="3">The sequence shown here is derived from an EMBL/GenBank/DDBJ whole genome shotgun (WGS) entry which is preliminary data.</text>
</comment>
<dbReference type="PIRSF" id="PIRSF006470">
    <property type="entry name" value="DctB"/>
    <property type="match status" value="1"/>
</dbReference>
<dbReference type="NCBIfam" id="TIGR00787">
    <property type="entry name" value="dctP"/>
    <property type="match status" value="1"/>
</dbReference>
<dbReference type="InterPro" id="IPR038404">
    <property type="entry name" value="TRAP_DctP_sf"/>
</dbReference>
<evidence type="ECO:0000313" key="3">
    <source>
        <dbReference type="EMBL" id="HIX59473.1"/>
    </source>
</evidence>
<name>A0A9D1WIF0_9FIRM</name>
<dbReference type="PANTHER" id="PTHR33376">
    <property type="match status" value="1"/>
</dbReference>
<dbReference type="SUPFAM" id="SSF53850">
    <property type="entry name" value="Periplasmic binding protein-like II"/>
    <property type="match status" value="1"/>
</dbReference>
<dbReference type="EMBL" id="DXEX01000156">
    <property type="protein sequence ID" value="HIX59473.1"/>
    <property type="molecule type" value="Genomic_DNA"/>
</dbReference>
<dbReference type="CDD" id="cd13671">
    <property type="entry name" value="PBP2_TRAP_SBP_like_3"/>
    <property type="match status" value="1"/>
</dbReference>
<dbReference type="Gene3D" id="3.40.190.170">
    <property type="entry name" value="Bacterial extracellular solute-binding protein, family 7"/>
    <property type="match status" value="1"/>
</dbReference>
<dbReference type="Pfam" id="PF03480">
    <property type="entry name" value="DctP"/>
    <property type="match status" value="1"/>
</dbReference>
<dbReference type="GO" id="GO:0055085">
    <property type="term" value="P:transmembrane transport"/>
    <property type="evidence" value="ECO:0007669"/>
    <property type="project" value="InterPro"/>
</dbReference>
<reference evidence="3" key="1">
    <citation type="journal article" date="2021" name="PeerJ">
        <title>Extensive microbial diversity within the chicken gut microbiome revealed by metagenomics and culture.</title>
        <authorList>
            <person name="Gilroy R."/>
            <person name="Ravi A."/>
            <person name="Getino M."/>
            <person name="Pursley I."/>
            <person name="Horton D.L."/>
            <person name="Alikhan N.F."/>
            <person name="Baker D."/>
            <person name="Gharbi K."/>
            <person name="Hall N."/>
            <person name="Watson M."/>
            <person name="Adriaenssens E.M."/>
            <person name="Foster-Nyarko E."/>
            <person name="Jarju S."/>
            <person name="Secka A."/>
            <person name="Antonio M."/>
            <person name="Oren A."/>
            <person name="Chaudhuri R.R."/>
            <person name="La Ragione R."/>
            <person name="Hildebrand F."/>
            <person name="Pallen M.J."/>
        </authorList>
    </citation>
    <scope>NUCLEOTIDE SEQUENCE</scope>
    <source>
        <strain evidence="3">ChiSjej1B19-8411</strain>
    </source>
</reference>
<dbReference type="InterPro" id="IPR018389">
    <property type="entry name" value="DctP_fam"/>
</dbReference>
<reference evidence="3" key="2">
    <citation type="submission" date="2021-04" db="EMBL/GenBank/DDBJ databases">
        <authorList>
            <person name="Gilroy R."/>
        </authorList>
    </citation>
    <scope>NUCLEOTIDE SEQUENCE</scope>
    <source>
        <strain evidence="3">ChiSjej1B19-8411</strain>
    </source>
</reference>
<dbReference type="AlphaFoldDB" id="A0A9D1WIF0"/>
<feature type="chain" id="PRO_5038912311" evidence="2">
    <location>
        <begin position="28"/>
        <end position="346"/>
    </location>
</feature>
<sequence length="346" mass="38593">MNRKIKFRATALLLVLAVLLCALSGCGGSSSENGKTIIRIGHNQSTNHPTHIALVAFEEFIESKLGDKYDVEVFPSELLGSQNEMVQLTQTGAINLCVASNSLLETFSDNYTLFNLPYLFESSEAYHAAMDDENITGPIFESTKQAGFEAVTWLDAGTRNFYTVDTPIETLADLKGLKIRVQQSPTNVEMMDRLGGSATPMGFGDVYTALQSNIIDGAENNELALTDNGHGDVCKYYSYNMHQMIPDILIANNAFLEELSEDERAIFEEGFELVNQVQREEWVDAVEKAKDRAQNEQGVQFLYPDITEFKEACLPMHDEMLENYPDLVPIYDAIQAYNEQYPAAES</sequence>
<dbReference type="PANTHER" id="PTHR33376:SF2">
    <property type="entry name" value="DICARBOXYLATE-BINDING PERIPLASMIC PROTEIN"/>
    <property type="match status" value="1"/>
</dbReference>
<evidence type="ECO:0000256" key="2">
    <source>
        <dbReference type="SAM" id="SignalP"/>
    </source>
</evidence>
<evidence type="ECO:0000256" key="1">
    <source>
        <dbReference type="ARBA" id="ARBA00022729"/>
    </source>
</evidence>
<dbReference type="PROSITE" id="PS51257">
    <property type="entry name" value="PROKAR_LIPOPROTEIN"/>
    <property type="match status" value="1"/>
</dbReference>
<proteinExistence type="predicted"/>
<gene>
    <name evidence="3" type="ORF">IAA45_07155</name>
</gene>
<dbReference type="Proteomes" id="UP000886817">
    <property type="component" value="Unassembled WGS sequence"/>
</dbReference>
<protein>
    <submittedName>
        <fullName evidence="3">TRAP transporter substrate-binding protein</fullName>
    </submittedName>
</protein>
<feature type="signal peptide" evidence="2">
    <location>
        <begin position="1"/>
        <end position="27"/>
    </location>
</feature>
<dbReference type="GO" id="GO:0030246">
    <property type="term" value="F:carbohydrate binding"/>
    <property type="evidence" value="ECO:0007669"/>
    <property type="project" value="TreeGrafter"/>
</dbReference>